<dbReference type="RefSeq" id="WP_289724106.1">
    <property type="nucleotide sequence ID" value="NZ_JAUDUY010000002.1"/>
</dbReference>
<dbReference type="InterPro" id="IPR045155">
    <property type="entry name" value="Beta-lactam_cat"/>
</dbReference>
<evidence type="ECO:0000313" key="3">
    <source>
        <dbReference type="Proteomes" id="UP001174839"/>
    </source>
</evidence>
<dbReference type="PROSITE" id="PS51257">
    <property type="entry name" value="PROKAR_LIPOPROTEIN"/>
    <property type="match status" value="1"/>
</dbReference>
<gene>
    <name evidence="2" type="ORF">QU605_04605</name>
</gene>
<dbReference type="EMBL" id="JAUDUY010000002">
    <property type="protein sequence ID" value="MDM9630737.1"/>
    <property type="molecule type" value="Genomic_DNA"/>
</dbReference>
<organism evidence="2 3">
    <name type="scientific">Robiginitalea aurantiaca</name>
    <dbReference type="NCBI Taxonomy" id="3056915"/>
    <lineage>
        <taxon>Bacteria</taxon>
        <taxon>Pseudomonadati</taxon>
        <taxon>Bacteroidota</taxon>
        <taxon>Flavobacteriia</taxon>
        <taxon>Flavobacteriales</taxon>
        <taxon>Flavobacteriaceae</taxon>
        <taxon>Robiginitalea</taxon>
    </lineage>
</organism>
<accession>A0ABT7WCS9</accession>
<dbReference type="Pfam" id="PF13354">
    <property type="entry name" value="Beta-lactamase2"/>
    <property type="match status" value="1"/>
</dbReference>
<proteinExistence type="predicted"/>
<sequence>MSTPRLKALFYGFFAWAPASAMLLLFSGCQSPEHREDPLLSILRSENPDIQRVMQDPEKYEIQIRYTRINREGDSVRFTDYDYRVARDTYFYPASTVKFPIALAALEKLNSLDSLERTNRYYIEGDSVENSFAEDIDKIFAVSDNHASNRLIEFLGQDEINARISDKNAGPVRISHRLGYHREDRTTQPLVIYMNDSITVLSDPIISSPPTPLDLKGIRKGTGFYDGDSLIAEPFDFSMKNYLPVQTLHGLLKRVVFPENFPEEERLKINADQREFLLTSMKTLPRLSGYPADIYPDGYCKFFIYGDTEEPIPDAIEIYNKVGFAYGTLTDCAYIKDTEKGIEFMLTATILVNANGIFNDDHYEYDQTGLPFLASLGREVYKFESGQLK</sequence>
<dbReference type="InterPro" id="IPR012338">
    <property type="entry name" value="Beta-lactam/transpept-like"/>
</dbReference>
<reference evidence="2" key="1">
    <citation type="submission" date="2023-06" db="EMBL/GenBank/DDBJ databases">
        <title>Robiginitalea aurantiacus sp. nov. and Algoriphagus sediminis sp. nov., isolated from coastal sediment.</title>
        <authorList>
            <person name="Zhou Z.Y."/>
            <person name="An J."/>
            <person name="Jia Y.W."/>
            <person name="Du Z.J."/>
        </authorList>
    </citation>
    <scope>NUCLEOTIDE SEQUENCE</scope>
    <source>
        <strain evidence="2">M39</strain>
    </source>
</reference>
<keyword evidence="3" id="KW-1185">Reference proteome</keyword>
<dbReference type="Proteomes" id="UP001174839">
    <property type="component" value="Unassembled WGS sequence"/>
</dbReference>
<dbReference type="Gene3D" id="3.40.710.10">
    <property type="entry name" value="DD-peptidase/beta-lactamase superfamily"/>
    <property type="match status" value="1"/>
</dbReference>
<evidence type="ECO:0000313" key="2">
    <source>
        <dbReference type="EMBL" id="MDM9630737.1"/>
    </source>
</evidence>
<keyword evidence="2" id="KW-0378">Hydrolase</keyword>
<name>A0ABT7WCS9_9FLAO</name>
<dbReference type="SUPFAM" id="SSF56601">
    <property type="entry name" value="beta-lactamase/transpeptidase-like"/>
    <property type="match status" value="1"/>
</dbReference>
<protein>
    <submittedName>
        <fullName evidence="2">Serine hydrolase</fullName>
    </submittedName>
</protein>
<feature type="domain" description="Beta-lactamase class A catalytic" evidence="1">
    <location>
        <begin position="84"/>
        <end position="338"/>
    </location>
</feature>
<comment type="caution">
    <text evidence="2">The sequence shown here is derived from an EMBL/GenBank/DDBJ whole genome shotgun (WGS) entry which is preliminary data.</text>
</comment>
<dbReference type="GO" id="GO:0016787">
    <property type="term" value="F:hydrolase activity"/>
    <property type="evidence" value="ECO:0007669"/>
    <property type="project" value="UniProtKB-KW"/>
</dbReference>
<evidence type="ECO:0000259" key="1">
    <source>
        <dbReference type="Pfam" id="PF13354"/>
    </source>
</evidence>